<evidence type="ECO:0000313" key="2">
    <source>
        <dbReference type="EMBL" id="MCF1597523.1"/>
    </source>
</evidence>
<gene>
    <name evidence="2" type="ORF">L0P92_28775</name>
</gene>
<evidence type="ECO:0000313" key="3">
    <source>
        <dbReference type="Proteomes" id="UP001139384"/>
    </source>
</evidence>
<comment type="caution">
    <text evidence="2">The sequence shown here is derived from an EMBL/GenBank/DDBJ whole genome shotgun (WGS) entry which is preliminary data.</text>
</comment>
<dbReference type="AlphaFoldDB" id="A0A9X1TVL9"/>
<name>A0A9X1TVL9_STRM4</name>
<proteinExistence type="predicted"/>
<accession>A0A9X1TVL9</accession>
<keyword evidence="3" id="KW-1185">Reference proteome</keyword>
<dbReference type="RefSeq" id="WP_234765971.1">
    <property type="nucleotide sequence ID" value="NZ_JAKEIP010000153.1"/>
</dbReference>
<sequence length="161" mass="17383">MKVLLLCTSCGHRLTEPLRRLPELPERPAYVGRKNPDGTRHAPSTVPRGTYAVDPEPSGAPYVPQPDYDVWLRTEGSHAYNGEQLVPAGPRDTLVVHPQDTLGRLSRRPGLRDHGCCGLPGMEGPNQLCGGCGGAVATELSECYGPYETHFLPDAVRAESA</sequence>
<reference evidence="2" key="1">
    <citation type="submission" date="2022-01" db="EMBL/GenBank/DDBJ databases">
        <title>Draft Genome Sequences of Seven Type Strains of the Genus Streptomyces.</title>
        <authorList>
            <person name="Aziz S."/>
            <person name="Coretto E."/>
            <person name="Chronakova A."/>
            <person name="Sproer C."/>
            <person name="Huber K."/>
            <person name="Nouioui I."/>
            <person name="Gross H."/>
        </authorList>
    </citation>
    <scope>NUCLEOTIDE SEQUENCE</scope>
    <source>
        <strain evidence="2">DSM 103493</strain>
    </source>
</reference>
<organism evidence="2 3">
    <name type="scientific">Streptomyces muensis</name>
    <dbReference type="NCBI Taxonomy" id="1077944"/>
    <lineage>
        <taxon>Bacteria</taxon>
        <taxon>Bacillati</taxon>
        <taxon>Actinomycetota</taxon>
        <taxon>Actinomycetes</taxon>
        <taxon>Kitasatosporales</taxon>
        <taxon>Streptomycetaceae</taxon>
        <taxon>Streptomyces</taxon>
    </lineage>
</organism>
<evidence type="ECO:0000256" key="1">
    <source>
        <dbReference type="SAM" id="MobiDB-lite"/>
    </source>
</evidence>
<protein>
    <submittedName>
        <fullName evidence="2">Uncharacterized protein</fullName>
    </submittedName>
</protein>
<feature type="region of interest" description="Disordered" evidence="1">
    <location>
        <begin position="28"/>
        <end position="66"/>
    </location>
</feature>
<dbReference type="EMBL" id="JAKEIP010000153">
    <property type="protein sequence ID" value="MCF1597523.1"/>
    <property type="molecule type" value="Genomic_DNA"/>
</dbReference>
<dbReference type="Proteomes" id="UP001139384">
    <property type="component" value="Unassembled WGS sequence"/>
</dbReference>